<dbReference type="CDD" id="cd15560">
    <property type="entry name" value="PHD2_3_BPTF"/>
    <property type="match status" value="2"/>
</dbReference>
<dbReference type="PRINTS" id="PR00503">
    <property type="entry name" value="BROMODOMAIN"/>
</dbReference>
<organism evidence="15 16">
    <name type="scientific">Mycetomoellerius zeteki</name>
    <dbReference type="NCBI Taxonomy" id="64791"/>
    <lineage>
        <taxon>Eukaryota</taxon>
        <taxon>Metazoa</taxon>
        <taxon>Ecdysozoa</taxon>
        <taxon>Arthropoda</taxon>
        <taxon>Hexapoda</taxon>
        <taxon>Insecta</taxon>
        <taxon>Pterygota</taxon>
        <taxon>Neoptera</taxon>
        <taxon>Endopterygota</taxon>
        <taxon>Hymenoptera</taxon>
        <taxon>Apocrita</taxon>
        <taxon>Aculeata</taxon>
        <taxon>Formicoidea</taxon>
        <taxon>Formicidae</taxon>
        <taxon>Myrmicinae</taxon>
        <taxon>Mycetomoellerius</taxon>
    </lineage>
</organism>
<dbReference type="FunFam" id="3.30.40.10:FF:000048">
    <property type="entry name" value="nucleosome-remodeling factor subunit BPTF isoform X1"/>
    <property type="match status" value="2"/>
</dbReference>
<dbReference type="SMART" id="SM00297">
    <property type="entry name" value="BROMO"/>
    <property type="match status" value="1"/>
</dbReference>
<feature type="domain" description="DDT" evidence="14">
    <location>
        <begin position="213"/>
        <end position="273"/>
    </location>
</feature>
<dbReference type="Gene3D" id="3.30.40.10">
    <property type="entry name" value="Zinc/RING finger domain, C3HC4 (zinc finger)"/>
    <property type="match status" value="3"/>
</dbReference>
<dbReference type="Pfam" id="PF00628">
    <property type="entry name" value="PHD"/>
    <property type="match status" value="3"/>
</dbReference>
<feature type="region of interest" description="Disordered" evidence="11">
    <location>
        <begin position="1525"/>
        <end position="1548"/>
    </location>
</feature>
<feature type="compositionally biased region" description="Basic residues" evidence="11">
    <location>
        <begin position="23"/>
        <end position="33"/>
    </location>
</feature>
<feature type="domain" description="PHD-type" evidence="13">
    <location>
        <begin position="2430"/>
        <end position="2481"/>
    </location>
</feature>
<feature type="region of interest" description="Disordered" evidence="11">
    <location>
        <begin position="1721"/>
        <end position="1746"/>
    </location>
</feature>
<feature type="compositionally biased region" description="Basic residues" evidence="11">
    <location>
        <begin position="75"/>
        <end position="95"/>
    </location>
</feature>
<evidence type="ECO:0000256" key="11">
    <source>
        <dbReference type="SAM" id="MobiDB-lite"/>
    </source>
</evidence>
<feature type="compositionally biased region" description="Low complexity" evidence="11">
    <location>
        <begin position="2413"/>
        <end position="2423"/>
    </location>
</feature>
<feature type="compositionally biased region" description="Polar residues" evidence="11">
    <location>
        <begin position="1974"/>
        <end position="1987"/>
    </location>
</feature>
<dbReference type="InterPro" id="IPR019786">
    <property type="entry name" value="Zinc_finger_PHD-type_CS"/>
</dbReference>
<keyword evidence="7" id="KW-0804">Transcription</keyword>
<evidence type="ECO:0000259" key="12">
    <source>
        <dbReference type="PROSITE" id="PS50014"/>
    </source>
</evidence>
<dbReference type="SUPFAM" id="SSF57903">
    <property type="entry name" value="FYVE/PHD zinc finger"/>
    <property type="match status" value="3"/>
</dbReference>
<dbReference type="Gene3D" id="1.20.920.10">
    <property type="entry name" value="Bromodomain-like"/>
    <property type="match status" value="1"/>
</dbReference>
<feature type="compositionally biased region" description="Acidic residues" evidence="11">
    <location>
        <begin position="135"/>
        <end position="158"/>
    </location>
</feature>
<keyword evidence="2" id="KW-0479">Metal-binding</keyword>
<feature type="compositionally biased region" description="Low complexity" evidence="11">
    <location>
        <begin position="1187"/>
        <end position="1196"/>
    </location>
</feature>
<dbReference type="SUPFAM" id="SSF47370">
    <property type="entry name" value="Bromodomain"/>
    <property type="match status" value="1"/>
</dbReference>
<dbReference type="PROSITE" id="PS01359">
    <property type="entry name" value="ZF_PHD_1"/>
    <property type="match status" value="1"/>
</dbReference>
<evidence type="ECO:0000256" key="10">
    <source>
        <dbReference type="PROSITE-ProRule" id="PRU00146"/>
    </source>
</evidence>
<evidence type="ECO:0000256" key="7">
    <source>
        <dbReference type="ARBA" id="ARBA00023163"/>
    </source>
</evidence>
<feature type="region of interest" description="Disordered" evidence="11">
    <location>
        <begin position="603"/>
        <end position="637"/>
    </location>
</feature>
<dbReference type="PROSITE" id="PS00633">
    <property type="entry name" value="BROMODOMAIN_1"/>
    <property type="match status" value="1"/>
</dbReference>
<evidence type="ECO:0000256" key="4">
    <source>
        <dbReference type="ARBA" id="ARBA00022833"/>
    </source>
</evidence>
<dbReference type="Pfam" id="PF00439">
    <property type="entry name" value="Bromodomain"/>
    <property type="match status" value="1"/>
</dbReference>
<evidence type="ECO:0000259" key="13">
    <source>
        <dbReference type="PROSITE" id="PS50016"/>
    </source>
</evidence>
<dbReference type="CDD" id="cd05509">
    <property type="entry name" value="Bromo_gcn5_like"/>
    <property type="match status" value="1"/>
</dbReference>
<dbReference type="CDD" id="cd15559">
    <property type="entry name" value="PHD1_BPTF"/>
    <property type="match status" value="1"/>
</dbReference>
<feature type="compositionally biased region" description="Low complexity" evidence="11">
    <location>
        <begin position="49"/>
        <end position="67"/>
    </location>
</feature>
<evidence type="ECO:0000256" key="2">
    <source>
        <dbReference type="ARBA" id="ARBA00022723"/>
    </source>
</evidence>
<dbReference type="SMART" id="SM00571">
    <property type="entry name" value="DDT"/>
    <property type="match status" value="1"/>
</dbReference>
<dbReference type="Pfam" id="PF19033">
    <property type="entry name" value="Intu_longin_3"/>
    <property type="match status" value="1"/>
</dbReference>
<feature type="compositionally biased region" description="Polar residues" evidence="11">
    <location>
        <begin position="1721"/>
        <end position="1731"/>
    </location>
</feature>
<feature type="compositionally biased region" description="Low complexity" evidence="11">
    <location>
        <begin position="606"/>
        <end position="624"/>
    </location>
</feature>
<feature type="compositionally biased region" description="Basic and acidic residues" evidence="11">
    <location>
        <begin position="675"/>
        <end position="690"/>
    </location>
</feature>
<dbReference type="GO" id="GO:0006357">
    <property type="term" value="P:regulation of transcription by RNA polymerase II"/>
    <property type="evidence" value="ECO:0007669"/>
    <property type="project" value="InterPro"/>
</dbReference>
<protein>
    <recommendedName>
        <fullName evidence="17">Nucleosome-remodeling factor subunit NURF301</fullName>
    </recommendedName>
</protein>
<keyword evidence="3 10" id="KW-0863">Zinc-finger</keyword>
<dbReference type="PROSITE" id="PS50827">
    <property type="entry name" value="DDT"/>
    <property type="match status" value="1"/>
</dbReference>
<gene>
    <name evidence="15" type="ORF">ALC60_13534</name>
</gene>
<evidence type="ECO:0008006" key="17">
    <source>
        <dbReference type="Google" id="ProtNLM"/>
    </source>
</evidence>
<feature type="region of interest" description="Disordered" evidence="11">
    <location>
        <begin position="1187"/>
        <end position="1213"/>
    </location>
</feature>
<dbReference type="InterPro" id="IPR018359">
    <property type="entry name" value="Bromodomain_CS"/>
</dbReference>
<proteinExistence type="predicted"/>
<feature type="compositionally biased region" description="Polar residues" evidence="11">
    <location>
        <begin position="2258"/>
        <end position="2274"/>
    </location>
</feature>
<feature type="compositionally biased region" description="Basic and acidic residues" evidence="11">
    <location>
        <begin position="3201"/>
        <end position="3210"/>
    </location>
</feature>
<evidence type="ECO:0000256" key="9">
    <source>
        <dbReference type="PROSITE-ProRule" id="PRU00035"/>
    </source>
</evidence>
<dbReference type="InterPro" id="IPR038028">
    <property type="entry name" value="BPTF"/>
</dbReference>
<dbReference type="InterPro" id="IPR028941">
    <property type="entry name" value="WHIM2_dom"/>
</dbReference>
<dbReference type="EMBL" id="KQ983106">
    <property type="protein sequence ID" value="KYQ47413.1"/>
    <property type="molecule type" value="Genomic_DNA"/>
</dbReference>
<keyword evidence="4" id="KW-0862">Zinc</keyword>
<feature type="compositionally biased region" description="Basic and acidic residues" evidence="11">
    <location>
        <begin position="2365"/>
        <end position="2377"/>
    </location>
</feature>
<dbReference type="GO" id="GO:0016589">
    <property type="term" value="C:NURF complex"/>
    <property type="evidence" value="ECO:0007669"/>
    <property type="project" value="InterPro"/>
</dbReference>
<dbReference type="SMART" id="SM00249">
    <property type="entry name" value="PHD"/>
    <property type="match status" value="3"/>
</dbReference>
<feature type="compositionally biased region" description="Polar residues" evidence="11">
    <location>
        <begin position="3215"/>
        <end position="3236"/>
    </location>
</feature>
<feature type="compositionally biased region" description="Low complexity" evidence="11">
    <location>
        <begin position="1851"/>
        <end position="1864"/>
    </location>
</feature>
<feature type="region of interest" description="Disordered" evidence="11">
    <location>
        <begin position="2252"/>
        <end position="2278"/>
    </location>
</feature>
<accession>A0A151WHU9</accession>
<feature type="region of interest" description="Disordered" evidence="11">
    <location>
        <begin position="529"/>
        <end position="552"/>
    </location>
</feature>
<feature type="region of interest" description="Disordered" evidence="11">
    <location>
        <begin position="668"/>
        <end position="691"/>
    </location>
</feature>
<evidence type="ECO:0000313" key="16">
    <source>
        <dbReference type="Proteomes" id="UP000075809"/>
    </source>
</evidence>
<feature type="compositionally biased region" description="Polar residues" evidence="11">
    <location>
        <begin position="2388"/>
        <end position="2402"/>
    </location>
</feature>
<dbReference type="Pfam" id="PF19031">
    <property type="entry name" value="Intu_longin_1"/>
    <property type="match status" value="1"/>
</dbReference>
<feature type="compositionally biased region" description="Polar residues" evidence="11">
    <location>
        <begin position="2188"/>
        <end position="2211"/>
    </location>
</feature>
<feature type="region of interest" description="Disordered" evidence="11">
    <location>
        <begin position="3054"/>
        <end position="3076"/>
    </location>
</feature>
<dbReference type="InterPro" id="IPR001487">
    <property type="entry name" value="Bromodomain"/>
</dbReference>
<feature type="compositionally biased region" description="Basic residues" evidence="11">
    <location>
        <begin position="1"/>
        <end position="12"/>
    </location>
</feature>
<feature type="region of interest" description="Disordered" evidence="11">
    <location>
        <begin position="1974"/>
        <end position="2016"/>
    </location>
</feature>
<evidence type="ECO:0000256" key="8">
    <source>
        <dbReference type="ARBA" id="ARBA00023242"/>
    </source>
</evidence>
<dbReference type="PROSITE" id="PS50014">
    <property type="entry name" value="BROMODOMAIN_2"/>
    <property type="match status" value="1"/>
</dbReference>
<dbReference type="InterPro" id="IPR043987">
    <property type="entry name" value="CCZ1/INTU/HSP4_longin_1"/>
</dbReference>
<feature type="compositionally biased region" description="Basic residues" evidence="11">
    <location>
        <begin position="3151"/>
        <end position="3160"/>
    </location>
</feature>
<feature type="domain" description="PHD-type" evidence="13">
    <location>
        <begin position="2486"/>
        <end position="2537"/>
    </location>
</feature>
<keyword evidence="5" id="KW-0805">Transcription regulation</keyword>
<reference evidence="15 16" key="1">
    <citation type="submission" date="2015-09" db="EMBL/GenBank/DDBJ databases">
        <title>Trachymyrmex zeteki WGS genome.</title>
        <authorList>
            <person name="Nygaard S."/>
            <person name="Hu H."/>
            <person name="Boomsma J."/>
            <person name="Zhang G."/>
        </authorList>
    </citation>
    <scope>NUCLEOTIDE SEQUENCE [LARGE SCALE GENOMIC DNA]</scope>
    <source>
        <strain evidence="15">Tzet28-1</strain>
        <tissue evidence="15">Whole body</tissue>
    </source>
</reference>
<dbReference type="GO" id="GO:0008270">
    <property type="term" value="F:zinc ion binding"/>
    <property type="evidence" value="ECO:0007669"/>
    <property type="project" value="UniProtKB-KW"/>
</dbReference>
<feature type="region of interest" description="Disordered" evidence="11">
    <location>
        <begin position="1844"/>
        <end position="1864"/>
    </location>
</feature>
<dbReference type="InterPro" id="IPR018501">
    <property type="entry name" value="DDT_dom"/>
</dbReference>
<dbReference type="PANTHER" id="PTHR45975:SF2">
    <property type="entry name" value="NUCLEOSOME-REMODELING FACTOR SUBUNIT BPTF"/>
    <property type="match status" value="1"/>
</dbReference>
<feature type="compositionally biased region" description="Low complexity" evidence="11">
    <location>
        <begin position="1988"/>
        <end position="2016"/>
    </location>
</feature>
<feature type="region of interest" description="Disordered" evidence="11">
    <location>
        <begin position="2103"/>
        <end position="2213"/>
    </location>
</feature>
<keyword evidence="16" id="KW-1185">Reference proteome</keyword>
<dbReference type="Proteomes" id="UP000075809">
    <property type="component" value="Unassembled WGS sequence"/>
</dbReference>
<dbReference type="PROSITE" id="PS50016">
    <property type="entry name" value="ZF_PHD_2"/>
    <property type="match status" value="3"/>
</dbReference>
<sequence>MTGRGSKRRGRPPKSVVMERPKKFQYHLMKKPKYLQNRTAGVLGGGAETPSSQPSTPTASRPTSPSVESEESSKRNTRNQRKSRSGRDRHSRKGGHAGSTGGAYQRRGYNPNVDYHDSEYHYGSDFGDESSEKSEPEEDPLPSDIDSSESIEEPDPSSDSDFSLSSYSTTSGTPRKTLLAQQRPPSPEPLWLQNRELPPLVLPKSSDDLLVPKELVMPSLSIYEVLRHFRTLVRLSSFRFEDFCAALMCEDQTNLLAEIHIMLIKALLREEDSQQTHFGPLDQKDSVNVSLYFVDSMTWPEVLRSYVESDKGFDQNILQTLTTTEYPFTAIEDRIKVLQFLTDQFLITNPVREDLLHEGTMHYDDHCRVCHRLGDLLCCETCPAVFHLECVEPPLVDVPTEDWQCSTCKAHKVIGVADCIPDVEKNGSLCRQEHLGFDRHGRKYWFLARRVFVESEDGEVWYYSTSLQLEELMLALDQNEMEVALYRELSDYKEEIVRQMELTETITNQFKGNKKSYLETENNLVQKMQKERQEKQEKEEEERKEKQRQEAEEMIRKMHEGTDALDERTTVMTEQGETKISGDESTPATQVPEVVGETVEVDAEASNTTNTDKTTKTSTSTSSSEDIDEDTLEGEEKIGKDGKKHTIVTRSKTGSLQPRTFNMDDIKRRSMAPLSKEEQEKLDKGLKDSESDGNIRVTRQKAHQIASGTHLFKLGMDNNFKSYVNQYSTNPIALNKTQRNEERDKKRHLSHKFSLTQASEFKWVGSLTGTRALLVSTLRQTILQLESNIQASFMHINWPLLRKPWTTAVGSCVNPRDFARTLIVLQACIKSVVFASVWHDQLGHVKLQRVTALEREEKKRQDKKEKKEKEDEEERNRLFNFVKYTLGLKHQVWKQKGEEYRVHGQGGWLWVSSRRRHRVSDMTKTGLRAGPQKIMVQIKDQSGLKILALDPPTYEFLIKEYCPILAGMKIEKVFTPITEFEEININKALTTSGRLHYPKVAKKTKIDDFLARRTHLKVLEERKLLQSAKVKEANQTPNQKGGDGDSLEVDMENHEENDIDGTVGAGGDGPLQGPLSTPAGKQQQQINKTAVSTVSPASKEMLATITKRIQQVRLQYSTALKLYKNGGCYSRYCNMNNAKNNAVQVSTTQIITPNTIDTCYSPLCMRKARLKRDLIVLLRRANALNNNQSSSLPSPQATVTSAKTEIPPDESKGTIKRDLESAVATNCNDEAVTTNTKNDVSSPKKMKLENEHMKNSNVTTVTTSNVVTTTTITTTQQTVKNTDGVTQEHSAVNRNLTTVSSETTTTTTNKNGAKTVIIVNRRGRTVQRSTFVKELHADGTERIYTATSTEGKLYLKKVVNTTADRKKKRTPVKYPLCSTFCTKNKQRSILVLPRHELRKLSRVGGKTPVQGFHHQAKANMSVWPYPCPRPLFKTCWLYRTVGLKSLAAAAIQLRVLWACLRWDDMAAKPLSTDGKNQITTDTEIMSLEILKHRHVGQFLDRAQYLRRKVVIPLELPKQVREVTSIRSGLRKRKRPESPQSTKPQVSEEWVDEDKLELWEIKQYGDRLEKANAQIITRSRSGAPQSVIVSSGNKTVTTVTTTSGTAGLTGDQLVSGKATPEEIKEKMEQQLRMQRAAHQQKRALHEMTVKNQSGNSASPATSHIVKVTTNSSSDGTVKLVTKVPIPANPNSNKSQLTSLLTTPTQNKTFIGTRRIYMTKSADGTTKVVSGPTSILPKTPPTSGLSQQSVIRMTPTSTNVSPVPQRVQILRGPDGKLQVRGLLPGQQLVQMPDGKLHVVNVSQTVGTTIAQSAQTNSTTSTTTSQTKTVTAVSTKVAATESTSVIKTSPNAKTTASSPQQAQTPQSNYCVQTVQRVKSATMTLAPVSTAQGTKNAIVVTNTGQTAQVISSGGQVISGNPIMVATNANLVQQLASGKAHLTTIGNQVVIRNASNQIVHVNSPNGGFIMKGTVTTNKQQALQTTPTSTVAQSSTTTNTSPTTTTATSTMSVTTTQSSATTPIPGSLEASLLVGQPPGTVIKCVTAQVISTAEGPRIVLQGLTGSDFTPQQLNMVQQQVKQQLLKAHAATGKQGVLGPTKIYLAVQPAQSSNNNQQQQSTTSQASSAANTPVSSTPKQQQSIISSSSTNEPQSAIETIPETPQATTPKSTEKPKVVVQQVGRVANVTDDDTQKANIANGQQPSSQSVKEGSDSSPNKFILTPDYIQQTIKNALKQENLNPEIEEKLLQLQRYQEKQMKGGVENSVTSNQTHNSPATTPRHSFLPNDRDFGVVEMSLKKNNLLFVPQDYYNVIKKCRKEQRRKQQVFSRMQVLLFRHKELLKKDILKKRALLEKELQIDIQKDLSAELATRTKAERHKQDEVKVGSAKRKANAQVAQQVSPSNRSGSSRPKKHKNQGNSTTPPGGSTTTTRIKKEKLYCLCRTPYDETKFYVGCDLCNNWFHGDCVGITEEMSKSLSEFVCTECRHARDTQELYCLCKQPYDESQFYICCDKCQDWFHGRCVGILQSEADNIDEYVCPNCQRNSSVNFANMKNLNAKDLDLLKKLIKQIQAHKSAWPFMEPVDPNEAPDYYKVIKEPMDLQTIELRINDRSYKKLSEFIGDMTKIFDNCRYYNPKESPFFKCAESLETYFVHKIKSLREKFSEGNAFYRIQRMETVVPVQYTIQNESFVFREMMIVFVYDTAKCCKEEDDPAEAVMYFHPAWVSLTQRLALAGQLMGVHHFLTTSFSAPRSITLQGGKFVLKKFGQYVLAVGTDRNIHDWILERRANTLESLLKFFHCDLVQILESLNNDRTRFTEKLYQMFETYLPILQHSANLFSNIPVIKLPKSASNIFLEGMQVLQHCQEINGILGGALFYNNKIVSTQLGADLTKQIVITDPYRIKNLLNLKAPAERILTEFHLPIGVQLLQVYIERKQFAKLMQEANNERYYNSCLDTVTKKILQRKTVSKTGVKEPSGMKRDTSKIFTVPEEGELDSMNYSAPQYVSSVPLAINHESPIRRKQEIKSERPKGGIVHPLTPSVCATPLKDVDRVLHGNAMLICSSESGGENEGLRNSSKSDDDDIPDVVKEALRCKRLNKLKNATSKKKLMKRKDPDRKSVSLPDLTSSIKPRLNGVPRAHQPELCKLNEASPEDYDSNSPRRKLTRSNMRHSRTIVDPCYPVFRYDGLPVSRSLYEQYIASHCEELRDNGDGIHERHDDDDNLQSRNLPSDLTSAKLPISSSRNSITRDAREECAKPGYDKSKQETYKRSMSLPLKPLNVVAEVSNGDDRRKSTSECGGVGSSFEFPQRRKLDGLQLTPLMSKLSLLADERTSGFCSRETTPSEFRDLSGFSGGVAVTTTTTTNQLIRQKLESVEKEASDGEDELDEDWVNKDEPTTCLVKTELFLCGYQNMVLVLLMENGTANNPDLIHALWHTCVSTLGKLETRLQQCLEPLPSTENKELYSILSVDPQWDTVQRSGLWGVTELDIVSCLHDRFTQASSLTDIIVRTEDTVVYGNQSGGVEVFYQQAVAPSAFAALPTPADLMGIVALKAKRRLERDHGIVLL</sequence>
<keyword evidence="8" id="KW-0539">Nucleus</keyword>
<feature type="compositionally biased region" description="Basic and acidic residues" evidence="11">
    <location>
        <begin position="3237"/>
        <end position="3257"/>
    </location>
</feature>
<dbReference type="InterPro" id="IPR036427">
    <property type="entry name" value="Bromodomain-like_sf"/>
</dbReference>
<dbReference type="GO" id="GO:0000978">
    <property type="term" value="F:RNA polymerase II cis-regulatory region sequence-specific DNA binding"/>
    <property type="evidence" value="ECO:0007669"/>
    <property type="project" value="TreeGrafter"/>
</dbReference>
<comment type="subcellular location">
    <subcellularLocation>
        <location evidence="1">Nucleus</location>
    </subcellularLocation>
</comment>
<keyword evidence="6 9" id="KW-0103">Bromodomain</keyword>
<name>A0A151WHU9_9HYME</name>
<evidence type="ECO:0000256" key="6">
    <source>
        <dbReference type="ARBA" id="ARBA00023117"/>
    </source>
</evidence>
<dbReference type="InterPro" id="IPR043989">
    <property type="entry name" value="CCZ1/INTU/HSP4_longin_3"/>
</dbReference>
<feature type="region of interest" description="Disordered" evidence="11">
    <location>
        <begin position="1"/>
        <end position="192"/>
    </location>
</feature>
<feature type="compositionally biased region" description="Low complexity" evidence="11">
    <location>
        <begin position="2103"/>
        <end position="2148"/>
    </location>
</feature>
<dbReference type="STRING" id="64791.A0A151WHU9"/>
<feature type="region of interest" description="Disordered" evidence="11">
    <location>
        <begin position="2365"/>
        <end position="2423"/>
    </location>
</feature>
<dbReference type="Pfam" id="PF15613">
    <property type="entry name" value="WSD"/>
    <property type="match status" value="1"/>
</dbReference>
<dbReference type="InterPro" id="IPR011011">
    <property type="entry name" value="Znf_FYVE_PHD"/>
</dbReference>
<feature type="region of interest" description="Disordered" evidence="11">
    <location>
        <begin position="3094"/>
        <end position="3160"/>
    </location>
</feature>
<dbReference type="InterPro" id="IPR019787">
    <property type="entry name" value="Znf_PHD-finger"/>
</dbReference>
<dbReference type="InterPro" id="IPR013083">
    <property type="entry name" value="Znf_RING/FYVE/PHD"/>
</dbReference>
<dbReference type="PANTHER" id="PTHR45975">
    <property type="entry name" value="NUCLEOSOME-REMODELING FACTOR SUBUNIT BPTF"/>
    <property type="match status" value="1"/>
</dbReference>
<feature type="region of interest" description="Disordered" evidence="11">
    <location>
        <begin position="3201"/>
        <end position="3257"/>
    </location>
</feature>
<dbReference type="InterPro" id="IPR001965">
    <property type="entry name" value="Znf_PHD"/>
</dbReference>
<evidence type="ECO:0000256" key="3">
    <source>
        <dbReference type="ARBA" id="ARBA00022771"/>
    </source>
</evidence>
<evidence type="ECO:0000256" key="5">
    <source>
        <dbReference type="ARBA" id="ARBA00023015"/>
    </source>
</evidence>
<evidence type="ECO:0000256" key="1">
    <source>
        <dbReference type="ARBA" id="ARBA00004123"/>
    </source>
</evidence>
<feature type="domain" description="Bromo" evidence="12">
    <location>
        <begin position="2564"/>
        <end position="2634"/>
    </location>
</feature>
<feature type="domain" description="PHD-type" evidence="13">
    <location>
        <begin position="364"/>
        <end position="411"/>
    </location>
</feature>
<dbReference type="GO" id="GO:0016192">
    <property type="term" value="P:vesicle-mediated transport"/>
    <property type="evidence" value="ECO:0007669"/>
    <property type="project" value="InterPro"/>
</dbReference>
<evidence type="ECO:0000313" key="15">
    <source>
        <dbReference type="EMBL" id="KYQ47413.1"/>
    </source>
</evidence>
<evidence type="ECO:0000259" key="14">
    <source>
        <dbReference type="PROSITE" id="PS50827"/>
    </source>
</evidence>
<dbReference type="Pfam" id="PF02791">
    <property type="entry name" value="DDT"/>
    <property type="match status" value="1"/>
</dbReference>
<feature type="region of interest" description="Disordered" evidence="11">
    <location>
        <begin position="1029"/>
        <end position="1087"/>
    </location>
</feature>